<dbReference type="InterPro" id="IPR016767">
    <property type="entry name" value="UCP019853"/>
</dbReference>
<dbReference type="PIRSF" id="PIRSF019853">
    <property type="entry name" value="UCP019853"/>
    <property type="match status" value="1"/>
</dbReference>
<gene>
    <name evidence="1" type="ORF">JJB07_21550</name>
</gene>
<evidence type="ECO:0000313" key="2">
    <source>
        <dbReference type="Proteomes" id="UP000602284"/>
    </source>
</evidence>
<name>A0ABS1JFX1_9BACL</name>
<proteinExistence type="predicted"/>
<comment type="caution">
    <text evidence="1">The sequence shown here is derived from an EMBL/GenBank/DDBJ whole genome shotgun (WGS) entry which is preliminary data.</text>
</comment>
<dbReference type="RefSeq" id="WP_201638185.1">
    <property type="nucleotide sequence ID" value="NZ_JAEQNB010000009.1"/>
</dbReference>
<dbReference type="EMBL" id="JAEQNB010000009">
    <property type="protein sequence ID" value="MBL0389182.1"/>
    <property type="molecule type" value="Genomic_DNA"/>
</dbReference>
<accession>A0ABS1JFX1</accession>
<protein>
    <submittedName>
        <fullName evidence="1">Uncharacterized protein</fullName>
    </submittedName>
</protein>
<reference evidence="1 2" key="1">
    <citation type="submission" date="2021-01" db="EMBL/GenBank/DDBJ databases">
        <title>Tumebacillus sp. strain ITR2 16S ribosomal RNA gene Genome sequencing and assembly.</title>
        <authorList>
            <person name="Kang M."/>
        </authorList>
    </citation>
    <scope>NUCLEOTIDE SEQUENCE [LARGE SCALE GENOMIC DNA]</scope>
    <source>
        <strain evidence="1 2">ITR2</strain>
    </source>
</reference>
<dbReference type="Proteomes" id="UP000602284">
    <property type="component" value="Unassembled WGS sequence"/>
</dbReference>
<keyword evidence="2" id="KW-1185">Reference proteome</keyword>
<sequence length="129" mass="14770">MIHSVTVKSFNPQVEEEVTVSISGVEVTSYMPYGISFEPVEDKLYPVSIRFIVLDDLDMQEAQGTNIGFHRIENSFAYHVVGMFDYSKKTIDIGVEFELDEEVIDDLAWFDGKTVQILVDRIHIEFLDS</sequence>
<organism evidence="1 2">
    <name type="scientific">Tumebacillus amylolyticus</name>
    <dbReference type="NCBI Taxonomy" id="2801339"/>
    <lineage>
        <taxon>Bacteria</taxon>
        <taxon>Bacillati</taxon>
        <taxon>Bacillota</taxon>
        <taxon>Bacilli</taxon>
        <taxon>Bacillales</taxon>
        <taxon>Alicyclobacillaceae</taxon>
        <taxon>Tumebacillus</taxon>
    </lineage>
</organism>
<evidence type="ECO:0000313" key="1">
    <source>
        <dbReference type="EMBL" id="MBL0389182.1"/>
    </source>
</evidence>